<sequence length="125" mass="14136">MPKPNKPEPTNNDGENDTDLTEESEQEAKKVKEKKHDAGAADLEKVTDYAEETEITGSDISGVRGLIEEEVAGRLRKERELQKVQIKKEDVELLVNELEMPYEKAERTLREHGGNLFDTLVTLTN</sequence>
<keyword evidence="4" id="KW-1185">Reference proteome</keyword>
<dbReference type="AlphaFoldDB" id="A0A1D2MAA1"/>
<proteinExistence type="predicted"/>
<evidence type="ECO:0000313" key="3">
    <source>
        <dbReference type="EMBL" id="ODM89916.1"/>
    </source>
</evidence>
<dbReference type="EMBL" id="LJIJ01002296">
    <property type="protein sequence ID" value="ODM89916.1"/>
    <property type="molecule type" value="Genomic_DNA"/>
</dbReference>
<evidence type="ECO:0000259" key="2">
    <source>
        <dbReference type="Pfam" id="PF19026"/>
    </source>
</evidence>
<dbReference type="PANTHER" id="PTHR31184:SF2">
    <property type="entry name" value="HUNTINGTIN-INTERACTING PROTEIN K"/>
    <property type="match status" value="1"/>
</dbReference>
<dbReference type="STRING" id="48709.A0A1D2MAA1"/>
<dbReference type="OrthoDB" id="285219at2759"/>
<dbReference type="InterPro" id="IPR038922">
    <property type="entry name" value="HYPK_UBA"/>
</dbReference>
<dbReference type="CDD" id="cd14361">
    <property type="entry name" value="UBA_HYPK"/>
    <property type="match status" value="1"/>
</dbReference>
<feature type="region of interest" description="Disordered" evidence="1">
    <location>
        <begin position="1"/>
        <end position="41"/>
    </location>
</feature>
<name>A0A1D2MAA1_ORCCI</name>
<evidence type="ECO:0000256" key="1">
    <source>
        <dbReference type="SAM" id="MobiDB-lite"/>
    </source>
</evidence>
<evidence type="ECO:0000313" key="4">
    <source>
        <dbReference type="Proteomes" id="UP000094527"/>
    </source>
</evidence>
<feature type="domain" description="Nascent polypeptide-associated complex subunit alpha-like UBA" evidence="2">
    <location>
        <begin position="84"/>
        <end position="124"/>
    </location>
</feature>
<organism evidence="3 4">
    <name type="scientific">Orchesella cincta</name>
    <name type="common">Springtail</name>
    <name type="synonym">Podura cincta</name>
    <dbReference type="NCBI Taxonomy" id="48709"/>
    <lineage>
        <taxon>Eukaryota</taxon>
        <taxon>Metazoa</taxon>
        <taxon>Ecdysozoa</taxon>
        <taxon>Arthropoda</taxon>
        <taxon>Hexapoda</taxon>
        <taxon>Collembola</taxon>
        <taxon>Entomobryomorpha</taxon>
        <taxon>Entomobryoidea</taxon>
        <taxon>Orchesellidae</taxon>
        <taxon>Orchesellinae</taxon>
        <taxon>Orchesella</taxon>
    </lineage>
</organism>
<dbReference type="Pfam" id="PF19026">
    <property type="entry name" value="UBA_HYPK"/>
    <property type="match status" value="1"/>
</dbReference>
<dbReference type="GO" id="GO:0050821">
    <property type="term" value="P:protein stabilization"/>
    <property type="evidence" value="ECO:0007669"/>
    <property type="project" value="TreeGrafter"/>
</dbReference>
<dbReference type="InterPro" id="IPR052617">
    <property type="entry name" value="Huntingtin-int_K"/>
</dbReference>
<accession>A0A1D2MAA1</accession>
<dbReference type="PANTHER" id="PTHR31184">
    <property type="entry name" value="HUNTINGTIN-INTERACTING PROTEIN K FAMILY MEMBER"/>
    <property type="match status" value="1"/>
</dbReference>
<feature type="compositionally biased region" description="Acidic residues" evidence="1">
    <location>
        <begin position="14"/>
        <end position="25"/>
    </location>
</feature>
<feature type="compositionally biased region" description="Basic and acidic residues" evidence="1">
    <location>
        <begin position="26"/>
        <end position="41"/>
    </location>
</feature>
<dbReference type="GO" id="GO:0043066">
    <property type="term" value="P:negative regulation of apoptotic process"/>
    <property type="evidence" value="ECO:0007669"/>
    <property type="project" value="TreeGrafter"/>
</dbReference>
<reference evidence="3 4" key="1">
    <citation type="journal article" date="2016" name="Genome Biol. Evol.">
        <title>Gene Family Evolution Reflects Adaptation to Soil Environmental Stressors in the Genome of the Collembolan Orchesella cincta.</title>
        <authorList>
            <person name="Faddeeva-Vakhrusheva A."/>
            <person name="Derks M.F."/>
            <person name="Anvar S.Y."/>
            <person name="Agamennone V."/>
            <person name="Suring W."/>
            <person name="Smit S."/>
            <person name="van Straalen N.M."/>
            <person name="Roelofs D."/>
        </authorList>
    </citation>
    <scope>NUCLEOTIDE SEQUENCE [LARGE SCALE GENOMIC DNA]</scope>
    <source>
        <tissue evidence="3">Mixed pool</tissue>
    </source>
</reference>
<comment type="caution">
    <text evidence="3">The sequence shown here is derived from an EMBL/GenBank/DDBJ whole genome shotgun (WGS) entry which is preliminary data.</text>
</comment>
<dbReference type="OMA" id="IIGDRRN"/>
<dbReference type="Gene3D" id="1.10.8.10">
    <property type="entry name" value="DNA helicase RuvA subunit, C-terminal domain"/>
    <property type="match status" value="1"/>
</dbReference>
<gene>
    <name evidence="3" type="ORF">Ocin01_16767</name>
</gene>
<dbReference type="InterPro" id="IPR044034">
    <property type="entry name" value="NAC-like_UBA"/>
</dbReference>
<protein>
    <submittedName>
        <fullName evidence="3">Huntingtin-interacting protein K</fullName>
    </submittedName>
</protein>
<dbReference type="Proteomes" id="UP000094527">
    <property type="component" value="Unassembled WGS sequence"/>
</dbReference>